<sequence>MYLMCLGNSIPLKTQMEKSTGLDTINV</sequence>
<dbReference type="Proteomes" id="UP001164929">
    <property type="component" value="Chromosome 13"/>
</dbReference>
<keyword evidence="2" id="KW-1185">Reference proteome</keyword>
<name>A0AAD6LWR0_9ROSI</name>
<accession>A0AAD6LWR0</accession>
<dbReference type="AlphaFoldDB" id="A0AAD6LWR0"/>
<dbReference type="EMBL" id="JAQIZT010000013">
    <property type="protein sequence ID" value="KAJ6974719.1"/>
    <property type="molecule type" value="Genomic_DNA"/>
</dbReference>
<proteinExistence type="predicted"/>
<reference evidence="1" key="1">
    <citation type="journal article" date="2023" name="Mol. Ecol. Resour.">
        <title>Chromosome-level genome assembly of a triploid poplar Populus alba 'Berolinensis'.</title>
        <authorList>
            <person name="Chen S."/>
            <person name="Yu Y."/>
            <person name="Wang X."/>
            <person name="Wang S."/>
            <person name="Zhang T."/>
            <person name="Zhou Y."/>
            <person name="He R."/>
            <person name="Meng N."/>
            <person name="Wang Y."/>
            <person name="Liu W."/>
            <person name="Liu Z."/>
            <person name="Liu J."/>
            <person name="Guo Q."/>
            <person name="Huang H."/>
            <person name="Sederoff R.R."/>
            <person name="Wang G."/>
            <person name="Qu G."/>
            <person name="Chen S."/>
        </authorList>
    </citation>
    <scope>NUCLEOTIDE SEQUENCE</scope>
    <source>
        <strain evidence="1">SC-2020</strain>
    </source>
</reference>
<protein>
    <submittedName>
        <fullName evidence="1">Uncharacterized protein</fullName>
    </submittedName>
</protein>
<evidence type="ECO:0000313" key="1">
    <source>
        <dbReference type="EMBL" id="KAJ6974719.1"/>
    </source>
</evidence>
<organism evidence="1 2">
    <name type="scientific">Populus alba x Populus x berolinensis</name>
    <dbReference type="NCBI Taxonomy" id="444605"/>
    <lineage>
        <taxon>Eukaryota</taxon>
        <taxon>Viridiplantae</taxon>
        <taxon>Streptophyta</taxon>
        <taxon>Embryophyta</taxon>
        <taxon>Tracheophyta</taxon>
        <taxon>Spermatophyta</taxon>
        <taxon>Magnoliopsida</taxon>
        <taxon>eudicotyledons</taxon>
        <taxon>Gunneridae</taxon>
        <taxon>Pentapetalae</taxon>
        <taxon>rosids</taxon>
        <taxon>fabids</taxon>
        <taxon>Malpighiales</taxon>
        <taxon>Salicaceae</taxon>
        <taxon>Saliceae</taxon>
        <taxon>Populus</taxon>
    </lineage>
</organism>
<comment type="caution">
    <text evidence="1">The sequence shown here is derived from an EMBL/GenBank/DDBJ whole genome shotgun (WGS) entry which is preliminary data.</text>
</comment>
<evidence type="ECO:0000313" key="2">
    <source>
        <dbReference type="Proteomes" id="UP001164929"/>
    </source>
</evidence>
<gene>
    <name evidence="1" type="ORF">NC653_030752</name>
</gene>